<dbReference type="EMBL" id="JBHUHV010000058">
    <property type="protein sequence ID" value="MFD2068963.1"/>
    <property type="molecule type" value="Genomic_DNA"/>
</dbReference>
<comment type="caution">
    <text evidence="2">The sequence shown here is derived from an EMBL/GenBank/DDBJ whole genome shotgun (WGS) entry which is preliminary data.</text>
</comment>
<gene>
    <name evidence="2" type="ORF">ACFSKU_18890</name>
</gene>
<feature type="compositionally biased region" description="Low complexity" evidence="1">
    <location>
        <begin position="40"/>
        <end position="49"/>
    </location>
</feature>
<accession>A0ABW4X1X5</accession>
<feature type="compositionally biased region" description="Basic and acidic residues" evidence="1">
    <location>
        <begin position="19"/>
        <end position="39"/>
    </location>
</feature>
<feature type="region of interest" description="Disordered" evidence="1">
    <location>
        <begin position="248"/>
        <end position="300"/>
    </location>
</feature>
<protein>
    <recommendedName>
        <fullName evidence="4">SWFGD domain-containing protein</fullName>
    </recommendedName>
</protein>
<feature type="compositionally biased region" description="Basic and acidic residues" evidence="1">
    <location>
        <begin position="147"/>
        <end position="161"/>
    </location>
</feature>
<organism evidence="2 3">
    <name type="scientific">Pontibacter silvestris</name>
    <dbReference type="NCBI Taxonomy" id="2305183"/>
    <lineage>
        <taxon>Bacteria</taxon>
        <taxon>Pseudomonadati</taxon>
        <taxon>Bacteroidota</taxon>
        <taxon>Cytophagia</taxon>
        <taxon>Cytophagales</taxon>
        <taxon>Hymenobacteraceae</taxon>
        <taxon>Pontibacter</taxon>
    </lineage>
</organism>
<feature type="compositionally biased region" description="Basic and acidic residues" evidence="1">
    <location>
        <begin position="190"/>
        <end position="199"/>
    </location>
</feature>
<feature type="compositionally biased region" description="Low complexity" evidence="1">
    <location>
        <begin position="84"/>
        <end position="94"/>
    </location>
</feature>
<sequence>MNRNDSDRYGNNKGRYQSRRSEQYRHPERDRGNDFRKGSDFSFDDYGSSARGGYGNESYGGTFGNQGNEMGGSRNVSNYGLHDTSSTSNNYGNMGSYGGAQGFGSSRAGLPSQRDYDSDVNYNFDSGMGSPRSAREHHYSPAGHRAYGNERDSDQYNRGRGSDMGLSSNSNNRDLYGNDTSRRFQGSDQGRYDYNRDDFDSPNYGGSEGKYMGSGYDRHIPRGQYGSRDGNYGSIGGYDGRRDHYRYNERYREPYGVRNDSSEGYRYRSGSSDNDYIPSRNRNRSLDHDYKRERDFDRDY</sequence>
<feature type="compositionally biased region" description="Basic and acidic residues" evidence="1">
    <location>
        <begin position="1"/>
        <end position="10"/>
    </location>
</feature>
<feature type="compositionally biased region" description="Basic and acidic residues" evidence="1">
    <location>
        <begin position="248"/>
        <end position="266"/>
    </location>
</feature>
<evidence type="ECO:0000313" key="3">
    <source>
        <dbReference type="Proteomes" id="UP001597369"/>
    </source>
</evidence>
<dbReference type="Proteomes" id="UP001597369">
    <property type="component" value="Unassembled WGS sequence"/>
</dbReference>
<evidence type="ECO:0008006" key="4">
    <source>
        <dbReference type="Google" id="ProtNLM"/>
    </source>
</evidence>
<feature type="region of interest" description="Disordered" evidence="1">
    <location>
        <begin position="1"/>
        <end position="214"/>
    </location>
</feature>
<dbReference type="RefSeq" id="WP_229957603.1">
    <property type="nucleotide sequence ID" value="NZ_JAJJWI010000001.1"/>
</dbReference>
<feature type="compositionally biased region" description="Basic and acidic residues" evidence="1">
    <location>
        <begin position="284"/>
        <end position="300"/>
    </location>
</feature>
<evidence type="ECO:0000256" key="1">
    <source>
        <dbReference type="SAM" id="MobiDB-lite"/>
    </source>
</evidence>
<evidence type="ECO:0000313" key="2">
    <source>
        <dbReference type="EMBL" id="MFD2068963.1"/>
    </source>
</evidence>
<reference evidence="3" key="1">
    <citation type="journal article" date="2019" name="Int. J. Syst. Evol. Microbiol.">
        <title>The Global Catalogue of Microorganisms (GCM) 10K type strain sequencing project: providing services to taxonomists for standard genome sequencing and annotation.</title>
        <authorList>
            <consortium name="The Broad Institute Genomics Platform"/>
            <consortium name="The Broad Institute Genome Sequencing Center for Infectious Disease"/>
            <person name="Wu L."/>
            <person name="Ma J."/>
        </authorList>
    </citation>
    <scope>NUCLEOTIDE SEQUENCE [LARGE SCALE GENOMIC DNA]</scope>
    <source>
        <strain evidence="3">JCM 16545</strain>
    </source>
</reference>
<proteinExistence type="predicted"/>
<name>A0ABW4X1X5_9BACT</name>
<keyword evidence="3" id="KW-1185">Reference proteome</keyword>